<evidence type="ECO:0000256" key="4">
    <source>
        <dbReference type="ARBA" id="ARBA00022737"/>
    </source>
</evidence>
<sequence length="334" mass="35514">MKKQLLTVAAAAGILFTFFSASASAGEISYNVKSGDTLWEISRSYNVSVNDLRAWNNLSGSLIYTGQQLAITTPSNNTQPSTVTASGNTYIVKSGDSLWGIANAHGISVSELKNMNNLQKDMIYPGQTVQVTGTRAAPSAPVTNVSSNGTYRVQAGDTLSKIAVRHQISLSQLKAINNLSSDLIRVGQVLKVNNQATVSAPVAVQPVQQVASVTNGSVNRLITEAKKYIGSPYKWGGSAPSGFDCSGYLNFVFNKAGVSIPRTVASIWNATASISSPRAGDIVFFETYKSGPSHAGIYLGNNKFIHAGSSRGVEISDLNNSYWKPRYLGAKTAF</sequence>
<evidence type="ECO:0000256" key="7">
    <source>
        <dbReference type="SAM" id="SignalP"/>
    </source>
</evidence>
<dbReference type="PANTHER" id="PTHR47053:SF1">
    <property type="entry name" value="MUREIN DD-ENDOPEPTIDASE MEPH-RELATED"/>
    <property type="match status" value="1"/>
</dbReference>
<organism evidence="10 12">
    <name type="scientific">Bacillus canaveralius</name>
    <dbReference type="NCBI Taxonomy" id="1403243"/>
    <lineage>
        <taxon>Bacteria</taxon>
        <taxon>Bacillati</taxon>
        <taxon>Bacillota</taxon>
        <taxon>Bacilli</taxon>
        <taxon>Bacillales</taxon>
        <taxon>Bacillaceae</taxon>
        <taxon>Bacillus</taxon>
    </lineage>
</organism>
<feature type="domain" description="LysM" evidence="8">
    <location>
        <begin position="88"/>
        <end position="131"/>
    </location>
</feature>
<dbReference type="RefSeq" id="WP_101579592.1">
    <property type="nucleotide sequence ID" value="NZ_PGVA01000090.1"/>
</dbReference>
<evidence type="ECO:0000256" key="5">
    <source>
        <dbReference type="ARBA" id="ARBA00022801"/>
    </source>
</evidence>
<dbReference type="CDD" id="cd00118">
    <property type="entry name" value="LysM"/>
    <property type="match status" value="3"/>
</dbReference>
<evidence type="ECO:0000256" key="6">
    <source>
        <dbReference type="ARBA" id="ARBA00022807"/>
    </source>
</evidence>
<keyword evidence="4" id="KW-0677">Repeat</keyword>
<keyword evidence="13" id="KW-1185">Reference proteome</keyword>
<comment type="similarity">
    <text evidence="1">Belongs to the peptidase C40 family.</text>
</comment>
<feature type="domain" description="LysM" evidence="8">
    <location>
        <begin position="149"/>
        <end position="192"/>
    </location>
</feature>
<dbReference type="Gene3D" id="3.10.350.10">
    <property type="entry name" value="LysM domain"/>
    <property type="match status" value="3"/>
</dbReference>
<dbReference type="SMART" id="SM00257">
    <property type="entry name" value="LysM"/>
    <property type="match status" value="3"/>
</dbReference>
<dbReference type="InterPro" id="IPR036779">
    <property type="entry name" value="LysM_dom_sf"/>
</dbReference>
<dbReference type="Pfam" id="PF00877">
    <property type="entry name" value="NLPC_P60"/>
    <property type="match status" value="1"/>
</dbReference>
<evidence type="ECO:0000313" key="11">
    <source>
        <dbReference type="EMBL" id="PLR88120.1"/>
    </source>
</evidence>
<gene>
    <name evidence="10" type="ORF">CU635_22545</name>
    <name evidence="11" type="ORF">CVD25_23020</name>
</gene>
<evidence type="ECO:0000256" key="1">
    <source>
        <dbReference type="ARBA" id="ARBA00007074"/>
    </source>
</evidence>
<dbReference type="PROSITE" id="PS51935">
    <property type="entry name" value="NLPC_P60"/>
    <property type="match status" value="1"/>
</dbReference>
<dbReference type="Proteomes" id="UP000234951">
    <property type="component" value="Unassembled WGS sequence"/>
</dbReference>
<feature type="domain" description="NlpC/P60" evidence="9">
    <location>
        <begin position="215"/>
        <end position="334"/>
    </location>
</feature>
<evidence type="ECO:0000259" key="8">
    <source>
        <dbReference type="PROSITE" id="PS51782"/>
    </source>
</evidence>
<dbReference type="SUPFAM" id="SSF54106">
    <property type="entry name" value="LysM domain"/>
    <property type="match status" value="3"/>
</dbReference>
<dbReference type="SUPFAM" id="SSF54001">
    <property type="entry name" value="Cysteine proteinases"/>
    <property type="match status" value="1"/>
</dbReference>
<keyword evidence="5" id="KW-0378">Hydrolase</keyword>
<proteinExistence type="inferred from homology"/>
<evidence type="ECO:0000313" key="12">
    <source>
        <dbReference type="Proteomes" id="UP000234951"/>
    </source>
</evidence>
<feature type="domain" description="LysM" evidence="8">
    <location>
        <begin position="28"/>
        <end position="71"/>
    </location>
</feature>
<dbReference type="Gene3D" id="3.90.1720.10">
    <property type="entry name" value="endopeptidase domain like (from Nostoc punctiforme)"/>
    <property type="match status" value="1"/>
</dbReference>
<dbReference type="OrthoDB" id="9813368at2"/>
<keyword evidence="3 7" id="KW-0732">Signal</keyword>
<feature type="chain" id="PRO_5014898216" evidence="7">
    <location>
        <begin position="26"/>
        <end position="334"/>
    </location>
</feature>
<dbReference type="AlphaFoldDB" id="A0A2N5GFL7"/>
<dbReference type="InterPro" id="IPR038765">
    <property type="entry name" value="Papain-like_cys_pep_sf"/>
</dbReference>
<reference evidence="10 12" key="1">
    <citation type="submission" date="2017-11" db="EMBL/GenBank/DDBJ databases">
        <title>Comparitive Functional Genomics of Dry Heat Resistant strains isolated from the Viking Spacecraft.</title>
        <authorList>
            <person name="Seuylemezian A."/>
            <person name="Cooper K."/>
            <person name="Vaishampayan P."/>
        </authorList>
    </citation>
    <scope>NUCLEOTIDE SEQUENCE [LARGE SCALE GENOMIC DNA]</scope>
    <source>
        <strain evidence="10 12">M4.6</strain>
    </source>
</reference>
<evidence type="ECO:0000313" key="13">
    <source>
        <dbReference type="Proteomes" id="UP000235114"/>
    </source>
</evidence>
<evidence type="ECO:0000313" key="10">
    <source>
        <dbReference type="EMBL" id="PLR79564.1"/>
    </source>
</evidence>
<reference evidence="11 13" key="2">
    <citation type="submission" date="2017-12" db="EMBL/GenBank/DDBJ databases">
        <title>Comparative Functional Genomics of Dry Heat Resistant strains isolated from the Viking Spacecraft.</title>
        <authorList>
            <person name="Seuylemezian A."/>
            <person name="Cooper K."/>
            <person name="Vaishampayan P."/>
        </authorList>
    </citation>
    <scope>NUCLEOTIDE SEQUENCE [LARGE SCALE GENOMIC DNA]</scope>
    <source>
        <strain evidence="11 13">ATCC 29669</strain>
    </source>
</reference>
<feature type="signal peptide" evidence="7">
    <location>
        <begin position="1"/>
        <end position="25"/>
    </location>
</feature>
<dbReference type="InterPro" id="IPR018392">
    <property type="entry name" value="LysM"/>
</dbReference>
<evidence type="ECO:0000256" key="3">
    <source>
        <dbReference type="ARBA" id="ARBA00022729"/>
    </source>
</evidence>
<dbReference type="EMBL" id="PGVD01000111">
    <property type="protein sequence ID" value="PLR88120.1"/>
    <property type="molecule type" value="Genomic_DNA"/>
</dbReference>
<dbReference type="PROSITE" id="PS51782">
    <property type="entry name" value="LYSM"/>
    <property type="match status" value="3"/>
</dbReference>
<accession>A0A2N5GFL7</accession>
<dbReference type="GO" id="GO:0008234">
    <property type="term" value="F:cysteine-type peptidase activity"/>
    <property type="evidence" value="ECO:0007669"/>
    <property type="project" value="UniProtKB-KW"/>
</dbReference>
<dbReference type="PANTHER" id="PTHR47053">
    <property type="entry name" value="MUREIN DD-ENDOPEPTIDASE MEPH-RELATED"/>
    <property type="match status" value="1"/>
</dbReference>
<dbReference type="EMBL" id="PGVA01000090">
    <property type="protein sequence ID" value="PLR79564.1"/>
    <property type="molecule type" value="Genomic_DNA"/>
</dbReference>
<dbReference type="InterPro" id="IPR000064">
    <property type="entry name" value="NLP_P60_dom"/>
</dbReference>
<name>A0A2N5GFL7_9BACI</name>
<keyword evidence="2" id="KW-0645">Protease</keyword>
<dbReference type="Proteomes" id="UP000235114">
    <property type="component" value="Unassembled WGS sequence"/>
</dbReference>
<evidence type="ECO:0000259" key="9">
    <source>
        <dbReference type="PROSITE" id="PS51935"/>
    </source>
</evidence>
<protein>
    <submittedName>
        <fullName evidence="10">Peptidoglycan endopeptidase</fullName>
    </submittedName>
</protein>
<keyword evidence="6" id="KW-0788">Thiol protease</keyword>
<comment type="caution">
    <text evidence="10">The sequence shown here is derived from an EMBL/GenBank/DDBJ whole genome shotgun (WGS) entry which is preliminary data.</text>
</comment>
<dbReference type="Pfam" id="PF01476">
    <property type="entry name" value="LysM"/>
    <property type="match status" value="3"/>
</dbReference>
<dbReference type="InterPro" id="IPR051202">
    <property type="entry name" value="Peptidase_C40"/>
</dbReference>
<evidence type="ECO:0000256" key="2">
    <source>
        <dbReference type="ARBA" id="ARBA00022670"/>
    </source>
</evidence>
<dbReference type="GO" id="GO:0006508">
    <property type="term" value="P:proteolysis"/>
    <property type="evidence" value="ECO:0007669"/>
    <property type="project" value="UniProtKB-KW"/>
</dbReference>